<accession>A0ABM6W8S9</accession>
<dbReference type="PANTHER" id="PTHR42852">
    <property type="entry name" value="THIOL:DISULFIDE INTERCHANGE PROTEIN DSBE"/>
    <property type="match status" value="1"/>
</dbReference>
<dbReference type="PROSITE" id="PS51352">
    <property type="entry name" value="THIOREDOXIN_2"/>
    <property type="match status" value="1"/>
</dbReference>
<gene>
    <name evidence="2" type="ORF">DLD77_00655</name>
</gene>
<dbReference type="Proteomes" id="UP000246099">
    <property type="component" value="Chromosome"/>
</dbReference>
<keyword evidence="3" id="KW-1185">Reference proteome</keyword>
<dbReference type="EMBL" id="CP029600">
    <property type="protein sequence ID" value="AWO00320.1"/>
    <property type="molecule type" value="Genomic_DNA"/>
</dbReference>
<dbReference type="Gene3D" id="3.40.30.10">
    <property type="entry name" value="Glutaredoxin"/>
    <property type="match status" value="1"/>
</dbReference>
<organism evidence="2 3">
    <name type="scientific">Chitinophaga alhagiae</name>
    <dbReference type="NCBI Taxonomy" id="2203219"/>
    <lineage>
        <taxon>Bacteria</taxon>
        <taxon>Pseudomonadati</taxon>
        <taxon>Bacteroidota</taxon>
        <taxon>Chitinophagia</taxon>
        <taxon>Chitinophagales</taxon>
        <taxon>Chitinophagaceae</taxon>
        <taxon>Chitinophaga</taxon>
    </lineage>
</organism>
<dbReference type="RefSeq" id="WP_119075617.1">
    <property type="nucleotide sequence ID" value="NZ_CP029600.1"/>
</dbReference>
<name>A0ABM6W8S9_9BACT</name>
<evidence type="ECO:0000259" key="1">
    <source>
        <dbReference type="PROSITE" id="PS51352"/>
    </source>
</evidence>
<evidence type="ECO:0000313" key="3">
    <source>
        <dbReference type="Proteomes" id="UP000246099"/>
    </source>
</evidence>
<dbReference type="InterPro" id="IPR050553">
    <property type="entry name" value="Thioredoxin_ResA/DsbE_sf"/>
</dbReference>
<dbReference type="InterPro" id="IPR013766">
    <property type="entry name" value="Thioredoxin_domain"/>
</dbReference>
<proteinExistence type="predicted"/>
<reference evidence="2 3" key="1">
    <citation type="submission" date="2018-05" db="EMBL/GenBank/DDBJ databases">
        <title>Chitinophaga sp. nov., isolated from rhizosphere soil of Alhagi.</title>
        <authorList>
            <person name="Liu Y."/>
        </authorList>
    </citation>
    <scope>NUCLEOTIDE SEQUENCE [LARGE SCALE GENOMIC DNA]</scope>
    <source>
        <strain evidence="2 3">T22</strain>
    </source>
</reference>
<dbReference type="SUPFAM" id="SSF52833">
    <property type="entry name" value="Thioredoxin-like"/>
    <property type="match status" value="1"/>
</dbReference>
<evidence type="ECO:0000313" key="2">
    <source>
        <dbReference type="EMBL" id="AWO00320.1"/>
    </source>
</evidence>
<protein>
    <recommendedName>
        <fullName evidence="1">Thioredoxin domain-containing protein</fullName>
    </recommendedName>
</protein>
<dbReference type="InterPro" id="IPR000866">
    <property type="entry name" value="AhpC/TSA"/>
</dbReference>
<dbReference type="InterPro" id="IPR036249">
    <property type="entry name" value="Thioredoxin-like_sf"/>
</dbReference>
<sequence length="173" mass="19098">MKNKKILKGVLITLVLLIVAYVAYSTVRAYTVKAAAEKKLSALPAFVFRGTDGQAVTPAQYAGETLVIYYFNSGCDHCELMTKEIISRHEAFQGVKLLMVSEEKAADIAAFADRYKLAAYDFIRVAGDADKKFYATFGTAMVPSMFIYGKDGRLKEKIAGEVSIDKLLVMIRS</sequence>
<dbReference type="Pfam" id="PF00578">
    <property type="entry name" value="AhpC-TSA"/>
    <property type="match status" value="1"/>
</dbReference>
<dbReference type="CDD" id="cd02966">
    <property type="entry name" value="TlpA_like_family"/>
    <property type="match status" value="1"/>
</dbReference>
<dbReference type="PANTHER" id="PTHR42852:SF13">
    <property type="entry name" value="PROTEIN DIPZ"/>
    <property type="match status" value="1"/>
</dbReference>
<feature type="domain" description="Thioredoxin" evidence="1">
    <location>
        <begin position="37"/>
        <end position="173"/>
    </location>
</feature>